<organism evidence="2">
    <name type="scientific">marine metagenome</name>
    <dbReference type="NCBI Taxonomy" id="408172"/>
    <lineage>
        <taxon>unclassified sequences</taxon>
        <taxon>metagenomes</taxon>
        <taxon>ecological metagenomes</taxon>
    </lineage>
</organism>
<dbReference type="InterPro" id="IPR014001">
    <property type="entry name" value="Helicase_ATP-bd"/>
</dbReference>
<dbReference type="PROSITE" id="PS51192">
    <property type="entry name" value="HELICASE_ATP_BIND_1"/>
    <property type="match status" value="1"/>
</dbReference>
<dbReference type="AlphaFoldDB" id="A0A382EDA7"/>
<evidence type="ECO:0000259" key="1">
    <source>
        <dbReference type="PROSITE" id="PS51192"/>
    </source>
</evidence>
<dbReference type="InterPro" id="IPR027417">
    <property type="entry name" value="P-loop_NTPase"/>
</dbReference>
<gene>
    <name evidence="2" type="ORF">METZ01_LOCUS200845</name>
</gene>
<dbReference type="Gene3D" id="3.40.50.300">
    <property type="entry name" value="P-loop containing nucleotide triphosphate hydrolases"/>
    <property type="match status" value="1"/>
</dbReference>
<feature type="domain" description="Helicase ATP-binding" evidence="1">
    <location>
        <begin position="25"/>
        <end position="185"/>
    </location>
</feature>
<dbReference type="EMBL" id="UINC01043651">
    <property type="protein sequence ID" value="SVB47991.1"/>
    <property type="molecule type" value="Genomic_DNA"/>
</dbReference>
<dbReference type="GO" id="GO:0005524">
    <property type="term" value="F:ATP binding"/>
    <property type="evidence" value="ECO:0007669"/>
    <property type="project" value="InterPro"/>
</dbReference>
<dbReference type="GO" id="GO:0016787">
    <property type="term" value="F:hydrolase activity"/>
    <property type="evidence" value="ECO:0007669"/>
    <property type="project" value="InterPro"/>
</dbReference>
<dbReference type="GO" id="GO:0003677">
    <property type="term" value="F:DNA binding"/>
    <property type="evidence" value="ECO:0007669"/>
    <property type="project" value="InterPro"/>
</dbReference>
<feature type="non-terminal residue" evidence="2">
    <location>
        <position position="462"/>
    </location>
</feature>
<reference evidence="2" key="1">
    <citation type="submission" date="2018-05" db="EMBL/GenBank/DDBJ databases">
        <authorList>
            <person name="Lanie J.A."/>
            <person name="Ng W.-L."/>
            <person name="Kazmierczak K.M."/>
            <person name="Andrzejewski T.M."/>
            <person name="Davidsen T.M."/>
            <person name="Wayne K.J."/>
            <person name="Tettelin H."/>
            <person name="Glass J.I."/>
            <person name="Rusch D."/>
            <person name="Podicherti R."/>
            <person name="Tsui H.-C.T."/>
            <person name="Winkler M.E."/>
        </authorList>
    </citation>
    <scope>NUCLEOTIDE SEQUENCE</scope>
</reference>
<sequence length="462" mass="52515">MKKLPAGIKFRYPWRSYQKRILDASKRHLRDKHLHVVAAPGSGKTVLGLQMVVHLDRPALVFTPSLGIRDQWVRRFCDLFLQVDHPPSWISTDLKNPGFLTITTYQSLGATMKKEGETSLLKVLNDKGIETLLFDEAHHLRNYWWECLMAVKDGLNRLITISLTATPPYDVSQVEWNRYMALCGEVDEEVSIAELVKVKNLCHHQDYVYFCSPNSKEQKEVAEFQSRVESFLSDLALDQELVSAIQKWPPLKEAEGSVDVLSKCNEFALSVAVFLRFAHGVVPKNFLGVMGLEEIELPKLNTGWAEVLLNGLFYEVPYFPTEHKGLCKRLLAELQSFNAIHQKRVLLRTTPHHAKILRSSLTKLQSIADIIDIERDEMKELLRMVVLTDYICLHDFPTPGTPDRELSRMGVVPIFEYLRKLRLAGLSIGVLTGKLVVLSSGVNPFLDTLAERKGIDPTSMVR</sequence>
<dbReference type="SMART" id="SM00487">
    <property type="entry name" value="DEXDc"/>
    <property type="match status" value="1"/>
</dbReference>
<evidence type="ECO:0000313" key="2">
    <source>
        <dbReference type="EMBL" id="SVB47991.1"/>
    </source>
</evidence>
<dbReference type="PANTHER" id="PTHR47396:SF1">
    <property type="entry name" value="ATP-DEPENDENT HELICASE IRC3-RELATED"/>
    <property type="match status" value="1"/>
</dbReference>
<dbReference type="InterPro" id="IPR006935">
    <property type="entry name" value="Helicase/UvrB_N"/>
</dbReference>
<protein>
    <recommendedName>
        <fullName evidence="1">Helicase ATP-binding domain-containing protein</fullName>
    </recommendedName>
</protein>
<accession>A0A382EDA7</accession>
<dbReference type="GO" id="GO:0005829">
    <property type="term" value="C:cytosol"/>
    <property type="evidence" value="ECO:0007669"/>
    <property type="project" value="TreeGrafter"/>
</dbReference>
<dbReference type="Pfam" id="PF04851">
    <property type="entry name" value="ResIII"/>
    <property type="match status" value="1"/>
</dbReference>
<dbReference type="SUPFAM" id="SSF52540">
    <property type="entry name" value="P-loop containing nucleoside triphosphate hydrolases"/>
    <property type="match status" value="1"/>
</dbReference>
<name>A0A382EDA7_9ZZZZ</name>
<proteinExistence type="predicted"/>
<dbReference type="PANTHER" id="PTHR47396">
    <property type="entry name" value="TYPE I RESTRICTION ENZYME ECOKI R PROTEIN"/>
    <property type="match status" value="1"/>
</dbReference>
<dbReference type="InterPro" id="IPR050742">
    <property type="entry name" value="Helicase_Restrict-Modif_Enz"/>
</dbReference>